<dbReference type="GO" id="GO:0006952">
    <property type="term" value="P:defense response"/>
    <property type="evidence" value="ECO:0007669"/>
    <property type="project" value="InterPro"/>
</dbReference>
<dbReference type="EC" id="3.2.1.35" evidence="4"/>
<keyword evidence="4" id="KW-0378">Hydrolase</keyword>
<evidence type="ECO:0000313" key="5">
    <source>
        <dbReference type="EMBL" id="CAF4956618.1"/>
    </source>
</evidence>
<proteinExistence type="inferred from homology"/>
<organism evidence="5 6">
    <name type="scientific">Pieris macdunnoughi</name>
    <dbReference type="NCBI Taxonomy" id="345717"/>
    <lineage>
        <taxon>Eukaryota</taxon>
        <taxon>Metazoa</taxon>
        <taxon>Ecdysozoa</taxon>
        <taxon>Arthropoda</taxon>
        <taxon>Hexapoda</taxon>
        <taxon>Insecta</taxon>
        <taxon>Pterygota</taxon>
        <taxon>Neoptera</taxon>
        <taxon>Endopterygota</taxon>
        <taxon>Lepidoptera</taxon>
        <taxon>Glossata</taxon>
        <taxon>Ditrysia</taxon>
        <taxon>Papilionoidea</taxon>
        <taxon>Pieridae</taxon>
        <taxon>Pierinae</taxon>
        <taxon>Pieris</taxon>
    </lineage>
</organism>
<dbReference type="GO" id="GO:0004415">
    <property type="term" value="F:hyalurononglucosaminidase activity"/>
    <property type="evidence" value="ECO:0007669"/>
    <property type="project" value="UniProtKB-UniRule"/>
</dbReference>
<dbReference type="InterPro" id="IPR013785">
    <property type="entry name" value="Aldolase_TIM"/>
</dbReference>
<dbReference type="EMBL" id="CAJOBZ010000080">
    <property type="protein sequence ID" value="CAF4956618.1"/>
    <property type="molecule type" value="Genomic_DNA"/>
</dbReference>
<evidence type="ECO:0000313" key="6">
    <source>
        <dbReference type="Proteomes" id="UP000663880"/>
    </source>
</evidence>
<reference evidence="5" key="1">
    <citation type="submission" date="2021-02" db="EMBL/GenBank/DDBJ databases">
        <authorList>
            <person name="Steward A R."/>
        </authorList>
    </citation>
    <scope>NUCLEOTIDE SEQUENCE</scope>
</reference>
<comment type="catalytic activity">
    <reaction evidence="4">
        <text>Random hydrolysis of (1-&gt;4)-linkages between N-acetyl-beta-D-glucosamine and D-glucuronate residues in hyaluronate.</text>
        <dbReference type="EC" id="3.2.1.35"/>
    </reaction>
</comment>
<comment type="similarity">
    <text evidence="1 4">Belongs to the glycosyl hydrolase 56 family.</text>
</comment>
<evidence type="ECO:0000256" key="3">
    <source>
        <dbReference type="ARBA" id="ARBA00023180"/>
    </source>
</evidence>
<dbReference type="PRINTS" id="PR00846">
    <property type="entry name" value="GLHYDRLASE56"/>
</dbReference>
<evidence type="ECO:0000256" key="4">
    <source>
        <dbReference type="RuleBase" id="RU610713"/>
    </source>
</evidence>
<dbReference type="InterPro" id="IPR017853">
    <property type="entry name" value="GH"/>
</dbReference>
<dbReference type="PANTHER" id="PTHR11769">
    <property type="entry name" value="HYALURONIDASE"/>
    <property type="match status" value="1"/>
</dbReference>
<dbReference type="Proteomes" id="UP000663880">
    <property type="component" value="Unassembled WGS sequence"/>
</dbReference>
<dbReference type="Gene3D" id="3.20.20.70">
    <property type="entry name" value="Aldolase class I"/>
    <property type="match status" value="1"/>
</dbReference>
<name>A0A821Y531_9NEOP</name>
<dbReference type="PRINTS" id="PR00847">
    <property type="entry name" value="HYALURONDASE"/>
</dbReference>
<dbReference type="Pfam" id="PF01630">
    <property type="entry name" value="Glyco_hydro_56"/>
    <property type="match status" value="1"/>
</dbReference>
<dbReference type="PANTHER" id="PTHR11769:SF35">
    <property type="entry name" value="HYALURONIDASE"/>
    <property type="match status" value="1"/>
</dbReference>
<dbReference type="OrthoDB" id="5796153at2759"/>
<dbReference type="InterPro" id="IPR018155">
    <property type="entry name" value="Hyaluronidase"/>
</dbReference>
<dbReference type="GO" id="GO:0005975">
    <property type="term" value="P:carbohydrate metabolic process"/>
    <property type="evidence" value="ECO:0007669"/>
    <property type="project" value="InterPro"/>
</dbReference>
<comment type="caution">
    <text evidence="5">The sequence shown here is derived from an EMBL/GenBank/DDBJ whole genome shotgun (WGS) entry which is preliminary data.</text>
</comment>
<evidence type="ECO:0000256" key="2">
    <source>
        <dbReference type="ARBA" id="ARBA00023157"/>
    </source>
</evidence>
<protein>
    <recommendedName>
        <fullName evidence="4">Hyaluronidase</fullName>
        <ecNumber evidence="4">3.2.1.35</ecNumber>
    </recommendedName>
</protein>
<sequence>MHCSSNYYVIEVPDPLKDYQKTFKVYWNVPTMQCKSKKIPFDGLYEKYGIIQNKDDDFLGESVAILYDPGKFPALFETDSSGKYVERNGGVPQDGNMEEHVDAFKDTVSKRIPDPDFNGIAIIDFESWRPVFRQNFGVLSVYKDISYKKEYDKHWWWPESWVTSEAKYRFESSAREFMQTTISIAKQMRPKARWGYYGFPYCFNMAAKNMAEDCPHNVKEENNQIYWLWAESTGLYPSIYSSQSLSSSELVSLIRGRIREAERLQVKGTPILPYFWYRYRDGGFLRERDLSRALETIYNSEASGIIIWGSSSDVNTVEKCTKLKDYISETFGPYVAKYTKNNRKVQNDEEFTSKPAIEENYFFPLQANIEDFAEESQSESNIMKETPVLDKEYLIDNLTSIIFKVNGDKVKDKYILNNISSPAMTEATSTTDLSMTEIRETSEEFTTETSNTTNLSLEFIFSSEITTEAAETTTEKSIDASEEKIMINDEFIILFTNLSSQILDFTTDNIEKHLDLYEPSTSSRERTSESPDFYTPTESVDEVVSYIYNS</sequence>
<keyword evidence="6" id="KW-1185">Reference proteome</keyword>
<gene>
    <name evidence="5" type="ORF">PMACD_LOCUS16280</name>
</gene>
<dbReference type="InterPro" id="IPR001329">
    <property type="entry name" value="Venom_Hyaluronidase"/>
</dbReference>
<keyword evidence="2" id="KW-1015">Disulfide bond</keyword>
<dbReference type="AlphaFoldDB" id="A0A821Y531"/>
<accession>A0A821Y531</accession>
<dbReference type="SUPFAM" id="SSF51445">
    <property type="entry name" value="(Trans)glycosidases"/>
    <property type="match status" value="1"/>
</dbReference>
<keyword evidence="4" id="KW-0326">Glycosidase</keyword>
<evidence type="ECO:0000256" key="1">
    <source>
        <dbReference type="ARBA" id="ARBA00008871"/>
    </source>
</evidence>
<dbReference type="GO" id="GO:0030214">
    <property type="term" value="P:hyaluronan catabolic process"/>
    <property type="evidence" value="ECO:0007669"/>
    <property type="project" value="TreeGrafter"/>
</dbReference>
<keyword evidence="3" id="KW-0325">Glycoprotein</keyword>